<dbReference type="PANTHER" id="PTHR47169">
    <property type="entry name" value="OS01G0541250 PROTEIN"/>
    <property type="match status" value="1"/>
</dbReference>
<feature type="region of interest" description="Disordered" evidence="1">
    <location>
        <begin position="82"/>
        <end position="105"/>
    </location>
</feature>
<name>A0A024TXL6_9STRA</name>
<dbReference type="OrthoDB" id="74246at2759"/>
<dbReference type="VEuPathDB" id="FungiDB:H310_09056"/>
<organism evidence="2">
    <name type="scientific">Aphanomyces invadans</name>
    <dbReference type="NCBI Taxonomy" id="157072"/>
    <lineage>
        <taxon>Eukaryota</taxon>
        <taxon>Sar</taxon>
        <taxon>Stramenopiles</taxon>
        <taxon>Oomycota</taxon>
        <taxon>Saprolegniomycetes</taxon>
        <taxon>Saprolegniales</taxon>
        <taxon>Verrucalvaceae</taxon>
        <taxon>Aphanomyces</taxon>
    </lineage>
</organism>
<protein>
    <submittedName>
        <fullName evidence="2">Uncharacterized protein</fullName>
    </submittedName>
</protein>
<dbReference type="AlphaFoldDB" id="A0A024TXL6"/>
<gene>
    <name evidence="2" type="ORF">H310_09056</name>
</gene>
<evidence type="ECO:0000313" key="2">
    <source>
        <dbReference type="EMBL" id="ETV98366.1"/>
    </source>
</evidence>
<reference evidence="2" key="1">
    <citation type="submission" date="2013-12" db="EMBL/GenBank/DDBJ databases">
        <title>The Genome Sequence of Aphanomyces invadans NJM9701.</title>
        <authorList>
            <consortium name="The Broad Institute Genomics Platform"/>
            <person name="Russ C."/>
            <person name="Tyler B."/>
            <person name="van West P."/>
            <person name="Dieguez-Uribeondo J."/>
            <person name="Young S.K."/>
            <person name="Zeng Q."/>
            <person name="Gargeya S."/>
            <person name="Fitzgerald M."/>
            <person name="Abouelleil A."/>
            <person name="Alvarado L."/>
            <person name="Chapman S.B."/>
            <person name="Gainer-Dewar J."/>
            <person name="Goldberg J."/>
            <person name="Griggs A."/>
            <person name="Gujja S."/>
            <person name="Hansen M."/>
            <person name="Howarth C."/>
            <person name="Imamovic A."/>
            <person name="Ireland A."/>
            <person name="Larimer J."/>
            <person name="McCowan C."/>
            <person name="Murphy C."/>
            <person name="Pearson M."/>
            <person name="Poon T.W."/>
            <person name="Priest M."/>
            <person name="Roberts A."/>
            <person name="Saif S."/>
            <person name="Shea T."/>
            <person name="Sykes S."/>
            <person name="Wortman J."/>
            <person name="Nusbaum C."/>
            <person name="Birren B."/>
        </authorList>
    </citation>
    <scope>NUCLEOTIDE SEQUENCE [LARGE SCALE GENOMIC DNA]</scope>
    <source>
        <strain evidence="2">NJM9701</strain>
    </source>
</reference>
<dbReference type="GeneID" id="20086106"/>
<evidence type="ECO:0000256" key="1">
    <source>
        <dbReference type="SAM" id="MobiDB-lite"/>
    </source>
</evidence>
<sequence>MEAIFRHTKKNPRFKARSKYVKPHLAPANIQERLKFALPFIRPLLGGRHLFTDMNDYYVHVDAKWYYRTKVERRYYVYDDQTLGSKNRPKGAMATTPQTVDAPLV</sequence>
<dbReference type="EMBL" id="KI913970">
    <property type="protein sequence ID" value="ETV98366.1"/>
    <property type="molecule type" value="Genomic_DNA"/>
</dbReference>
<proteinExistence type="predicted"/>
<accession>A0A024TXL6</accession>
<dbReference type="RefSeq" id="XP_008873241.1">
    <property type="nucleotide sequence ID" value="XM_008875019.1"/>
</dbReference>